<dbReference type="PaxDb" id="3880-AES61971"/>
<reference evidence="1 3" key="1">
    <citation type="journal article" date="2011" name="Nature">
        <title>The Medicago genome provides insight into the evolution of rhizobial symbioses.</title>
        <authorList>
            <person name="Young N.D."/>
            <person name="Debelle F."/>
            <person name="Oldroyd G.E."/>
            <person name="Geurts R."/>
            <person name="Cannon S.B."/>
            <person name="Udvardi M.K."/>
            <person name="Benedito V.A."/>
            <person name="Mayer K.F."/>
            <person name="Gouzy J."/>
            <person name="Schoof H."/>
            <person name="Van de Peer Y."/>
            <person name="Proost S."/>
            <person name="Cook D.R."/>
            <person name="Meyers B.C."/>
            <person name="Spannagl M."/>
            <person name="Cheung F."/>
            <person name="De Mita S."/>
            <person name="Krishnakumar V."/>
            <person name="Gundlach H."/>
            <person name="Zhou S."/>
            <person name="Mudge J."/>
            <person name="Bharti A.K."/>
            <person name="Murray J.D."/>
            <person name="Naoumkina M.A."/>
            <person name="Rosen B."/>
            <person name="Silverstein K.A."/>
            <person name="Tang H."/>
            <person name="Rombauts S."/>
            <person name="Zhao P.X."/>
            <person name="Zhou P."/>
            <person name="Barbe V."/>
            <person name="Bardou P."/>
            <person name="Bechner M."/>
            <person name="Bellec A."/>
            <person name="Berger A."/>
            <person name="Berges H."/>
            <person name="Bidwell S."/>
            <person name="Bisseling T."/>
            <person name="Choisne N."/>
            <person name="Couloux A."/>
            <person name="Denny R."/>
            <person name="Deshpande S."/>
            <person name="Dai X."/>
            <person name="Doyle J.J."/>
            <person name="Dudez A.M."/>
            <person name="Farmer A.D."/>
            <person name="Fouteau S."/>
            <person name="Franken C."/>
            <person name="Gibelin C."/>
            <person name="Gish J."/>
            <person name="Goldstein S."/>
            <person name="Gonzalez A.J."/>
            <person name="Green P.J."/>
            <person name="Hallab A."/>
            <person name="Hartog M."/>
            <person name="Hua A."/>
            <person name="Humphray S.J."/>
            <person name="Jeong D.H."/>
            <person name="Jing Y."/>
            <person name="Jocker A."/>
            <person name="Kenton S.M."/>
            <person name="Kim D.J."/>
            <person name="Klee K."/>
            <person name="Lai H."/>
            <person name="Lang C."/>
            <person name="Lin S."/>
            <person name="Macmil S.L."/>
            <person name="Magdelenat G."/>
            <person name="Matthews L."/>
            <person name="McCorrison J."/>
            <person name="Monaghan E.L."/>
            <person name="Mun J.H."/>
            <person name="Najar F.Z."/>
            <person name="Nicholson C."/>
            <person name="Noirot C."/>
            <person name="O'Bleness M."/>
            <person name="Paule C.R."/>
            <person name="Poulain J."/>
            <person name="Prion F."/>
            <person name="Qin B."/>
            <person name="Qu C."/>
            <person name="Retzel E.F."/>
            <person name="Riddle C."/>
            <person name="Sallet E."/>
            <person name="Samain S."/>
            <person name="Samson N."/>
            <person name="Sanders I."/>
            <person name="Saurat O."/>
            <person name="Scarpelli C."/>
            <person name="Schiex T."/>
            <person name="Segurens B."/>
            <person name="Severin A.J."/>
            <person name="Sherrier D.J."/>
            <person name="Shi R."/>
            <person name="Sims S."/>
            <person name="Singer S.R."/>
            <person name="Sinharoy S."/>
            <person name="Sterck L."/>
            <person name="Viollet A."/>
            <person name="Wang B.B."/>
            <person name="Wang K."/>
            <person name="Wang M."/>
            <person name="Wang X."/>
            <person name="Warfsmann J."/>
            <person name="Weissenbach J."/>
            <person name="White D.D."/>
            <person name="White J.D."/>
            <person name="Wiley G.B."/>
            <person name="Wincker P."/>
            <person name="Xing Y."/>
            <person name="Yang L."/>
            <person name="Yao Z."/>
            <person name="Ying F."/>
            <person name="Zhai J."/>
            <person name="Zhou L."/>
            <person name="Zuber A."/>
            <person name="Denarie J."/>
            <person name="Dixon R.A."/>
            <person name="May G.D."/>
            <person name="Schwartz D.C."/>
            <person name="Rogers J."/>
            <person name="Quetier F."/>
            <person name="Town C.D."/>
            <person name="Roe B.A."/>
        </authorList>
    </citation>
    <scope>NUCLEOTIDE SEQUENCE [LARGE SCALE GENOMIC DNA]</scope>
    <source>
        <strain evidence="1">A17</strain>
        <strain evidence="2 3">cv. Jemalong A17</strain>
    </source>
</reference>
<dbReference type="EnsemblPlants" id="KEH37772">
    <property type="protein sequence ID" value="KEH37772"/>
    <property type="gene ID" value="MTR_2g047100"/>
</dbReference>
<evidence type="ECO:0000313" key="1">
    <source>
        <dbReference type="EMBL" id="KEH37772.1"/>
    </source>
</evidence>
<reference evidence="1 3" key="2">
    <citation type="journal article" date="2014" name="BMC Genomics">
        <title>An improved genome release (version Mt4.0) for the model legume Medicago truncatula.</title>
        <authorList>
            <person name="Tang H."/>
            <person name="Krishnakumar V."/>
            <person name="Bidwell S."/>
            <person name="Rosen B."/>
            <person name="Chan A."/>
            <person name="Zhou S."/>
            <person name="Gentzbittel L."/>
            <person name="Childs K.L."/>
            <person name="Yandell M."/>
            <person name="Gundlach H."/>
            <person name="Mayer K.F."/>
            <person name="Schwartz D.C."/>
            <person name="Town C.D."/>
        </authorList>
    </citation>
    <scope>GENOME REANNOTATION</scope>
    <source>
        <strain evidence="1">A17</strain>
        <strain evidence="2 3">cv. Jemalong A17</strain>
    </source>
</reference>
<dbReference type="PANTHER" id="PTHR47074:SF48">
    <property type="entry name" value="POLYNUCLEOTIDYL TRANSFERASE, RIBONUCLEASE H-LIKE SUPERFAMILY PROTEIN"/>
    <property type="match status" value="1"/>
</dbReference>
<name>G7I445_MEDTR</name>
<dbReference type="HOGENOM" id="CLU_162942_0_0_1"/>
<protein>
    <recommendedName>
        <fullName evidence="4">RNase H type-1 domain-containing protein</fullName>
    </recommendedName>
</protein>
<dbReference type="AlphaFoldDB" id="G7I445"/>
<dbReference type="PANTHER" id="PTHR47074">
    <property type="entry name" value="BNAC02G40300D PROTEIN"/>
    <property type="match status" value="1"/>
</dbReference>
<evidence type="ECO:0000313" key="3">
    <source>
        <dbReference type="Proteomes" id="UP000002051"/>
    </source>
</evidence>
<gene>
    <name evidence="1" type="ordered locus">MTR_2g047100</name>
</gene>
<reference evidence="2" key="3">
    <citation type="submission" date="2015-04" db="UniProtKB">
        <authorList>
            <consortium name="EnsemblPlants"/>
        </authorList>
    </citation>
    <scope>IDENTIFICATION</scope>
    <source>
        <strain evidence="2">cv. Jemalong A17</strain>
    </source>
</reference>
<proteinExistence type="predicted"/>
<dbReference type="InterPro" id="IPR052929">
    <property type="entry name" value="RNase_H-like_EbsB-rel"/>
</dbReference>
<keyword evidence="3" id="KW-1185">Reference proteome</keyword>
<organism evidence="1 3">
    <name type="scientific">Medicago truncatula</name>
    <name type="common">Barrel medic</name>
    <name type="synonym">Medicago tribuloides</name>
    <dbReference type="NCBI Taxonomy" id="3880"/>
    <lineage>
        <taxon>Eukaryota</taxon>
        <taxon>Viridiplantae</taxon>
        <taxon>Streptophyta</taxon>
        <taxon>Embryophyta</taxon>
        <taxon>Tracheophyta</taxon>
        <taxon>Spermatophyta</taxon>
        <taxon>Magnoliopsida</taxon>
        <taxon>eudicotyledons</taxon>
        <taxon>Gunneridae</taxon>
        <taxon>Pentapetalae</taxon>
        <taxon>rosids</taxon>
        <taxon>fabids</taxon>
        <taxon>Fabales</taxon>
        <taxon>Fabaceae</taxon>
        <taxon>Papilionoideae</taxon>
        <taxon>50 kb inversion clade</taxon>
        <taxon>NPAAA clade</taxon>
        <taxon>Hologalegina</taxon>
        <taxon>IRL clade</taxon>
        <taxon>Trifolieae</taxon>
        <taxon>Medicago</taxon>
    </lineage>
</organism>
<dbReference type="Proteomes" id="UP000002051">
    <property type="component" value="Chromosome 2"/>
</dbReference>
<dbReference type="EMBL" id="CM001218">
    <property type="protein sequence ID" value="KEH37772.1"/>
    <property type="molecule type" value="Genomic_DNA"/>
</dbReference>
<sequence length="102" mass="11466">MPGRYKCNIDATFSNSLNRTGIGICIRESDGSFVLAKTVLHPCFLLVDVGEFDNVDLEMDSKLTVDTFLSNKNEMSEFGCIITSCRSYFNSLFSTSRVEFVR</sequence>
<evidence type="ECO:0008006" key="4">
    <source>
        <dbReference type="Google" id="ProtNLM"/>
    </source>
</evidence>
<evidence type="ECO:0000313" key="2">
    <source>
        <dbReference type="EnsemblPlants" id="KEH37772"/>
    </source>
</evidence>
<accession>G7I445</accession>